<organism evidence="2 3">
    <name type="scientific">Arthrobacter flavus</name>
    <dbReference type="NCBI Taxonomy" id="95172"/>
    <lineage>
        <taxon>Bacteria</taxon>
        <taxon>Bacillati</taxon>
        <taxon>Actinomycetota</taxon>
        <taxon>Actinomycetes</taxon>
        <taxon>Micrococcales</taxon>
        <taxon>Micrococcaceae</taxon>
        <taxon>Arthrobacter</taxon>
    </lineage>
</organism>
<accession>A0ABW4Q3M5</accession>
<dbReference type="Pfam" id="PF01636">
    <property type="entry name" value="APH"/>
    <property type="match status" value="1"/>
</dbReference>
<gene>
    <name evidence="2" type="ORF">ACFSFX_01680</name>
</gene>
<dbReference type="EMBL" id="JBHUGA010000004">
    <property type="protein sequence ID" value="MFD1845307.1"/>
    <property type="molecule type" value="Genomic_DNA"/>
</dbReference>
<reference evidence="3" key="1">
    <citation type="journal article" date="2019" name="Int. J. Syst. Evol. Microbiol.">
        <title>The Global Catalogue of Microorganisms (GCM) 10K type strain sequencing project: providing services to taxonomists for standard genome sequencing and annotation.</title>
        <authorList>
            <consortium name="The Broad Institute Genomics Platform"/>
            <consortium name="The Broad Institute Genome Sequencing Center for Infectious Disease"/>
            <person name="Wu L."/>
            <person name="Ma J."/>
        </authorList>
    </citation>
    <scope>NUCLEOTIDE SEQUENCE [LARGE SCALE GENOMIC DNA]</scope>
    <source>
        <strain evidence="3">JCM 11496</strain>
    </source>
</reference>
<dbReference type="RefSeq" id="WP_343877362.1">
    <property type="nucleotide sequence ID" value="NZ_BAAAIJ010000004.1"/>
</dbReference>
<evidence type="ECO:0000313" key="2">
    <source>
        <dbReference type="EMBL" id="MFD1845307.1"/>
    </source>
</evidence>
<evidence type="ECO:0000313" key="3">
    <source>
        <dbReference type="Proteomes" id="UP001597307"/>
    </source>
</evidence>
<keyword evidence="3" id="KW-1185">Reference proteome</keyword>
<proteinExistence type="predicted"/>
<dbReference type="Gene3D" id="3.90.1200.10">
    <property type="match status" value="1"/>
</dbReference>
<sequence length="430" mass="45647">MTSYSVVGPDSFHPRQGAEAAQLRLLEGDDVAEPLRLALATLGRRPTHWSLEQVHHRPGAGATGIYQVQAETEDGEPTTDFLCVSTAQLPADIPATVQLSGPDDTALTVWLHPNDPLLPGLPWACDARKVGAALFPNSHSAGSAPVSVPVLATVSYRPLRRAVLTADLSGQRRYLKVLRSGQATQLAARHQLLRAAGIPAPSLIDVPAPEVLAMHPAPGTPLAEQLMRDGAESLSPKTLVELLHRLPAEAMQLPERSAWSTRVRDYAMGALAVLPGEATRISKLAELVHSLVASGPVGPKVPSHGDFYEGNLLVSGGQVSGLLDVDALGPGYLVDDLACFIGHLAVLPALDSRYQHVPVALHRFLTVFDDEVNPVALRGRAAGMALTLVAGAKHRATTADPTSWRTDALKRLSIAENLANEALTLEADEL</sequence>
<evidence type="ECO:0000259" key="1">
    <source>
        <dbReference type="Pfam" id="PF01636"/>
    </source>
</evidence>
<dbReference type="SUPFAM" id="SSF56112">
    <property type="entry name" value="Protein kinase-like (PK-like)"/>
    <property type="match status" value="1"/>
</dbReference>
<protein>
    <submittedName>
        <fullName evidence="2">Phosphotransferase</fullName>
    </submittedName>
</protein>
<name>A0ABW4Q3M5_9MICC</name>
<dbReference type="InterPro" id="IPR011009">
    <property type="entry name" value="Kinase-like_dom_sf"/>
</dbReference>
<comment type="caution">
    <text evidence="2">The sequence shown here is derived from an EMBL/GenBank/DDBJ whole genome shotgun (WGS) entry which is preliminary data.</text>
</comment>
<dbReference type="Proteomes" id="UP001597307">
    <property type="component" value="Unassembled WGS sequence"/>
</dbReference>
<feature type="domain" description="Aminoglycoside phosphotransferase" evidence="1">
    <location>
        <begin position="171"/>
        <end position="343"/>
    </location>
</feature>
<dbReference type="InterPro" id="IPR002575">
    <property type="entry name" value="Aminoglycoside_PTrfase"/>
</dbReference>